<protein>
    <recommendedName>
        <fullName evidence="1">Transposase zinc-ribbon domain-containing protein</fullName>
    </recommendedName>
</protein>
<dbReference type="Pfam" id="PF12760">
    <property type="entry name" value="Zn_ribbon_IS1595"/>
    <property type="match status" value="1"/>
</dbReference>
<dbReference type="EMBL" id="LR593886">
    <property type="protein sequence ID" value="VTR97618.1"/>
    <property type="molecule type" value="Genomic_DNA"/>
</dbReference>
<name>A0A6P2D8S6_9BACT</name>
<feature type="domain" description="Transposase zinc-ribbon" evidence="1">
    <location>
        <begin position="10"/>
        <end position="58"/>
    </location>
</feature>
<dbReference type="AlphaFoldDB" id="A0A6P2D8S6"/>
<evidence type="ECO:0000259" key="1">
    <source>
        <dbReference type="Pfam" id="PF12760"/>
    </source>
</evidence>
<dbReference type="KEGG" id="gms:SOIL9_06270"/>
<sequence>MAFPILGRMSDDACCPFLMDTLHPDGLRCPSCQRDDTLSVHDRHRAPVRDYRCRHCGTVFNAYTGTPHQKTHRSPT</sequence>
<dbReference type="InterPro" id="IPR024442">
    <property type="entry name" value="Transposase_Zn_ribbon"/>
</dbReference>
<gene>
    <name evidence="2" type="ORF">SOIL9_06270</name>
</gene>
<dbReference type="RefSeq" id="WP_162671287.1">
    <property type="nucleotide sequence ID" value="NZ_LR593886.1"/>
</dbReference>
<accession>A0A6P2D8S6</accession>
<evidence type="ECO:0000313" key="3">
    <source>
        <dbReference type="Proteomes" id="UP000464178"/>
    </source>
</evidence>
<proteinExistence type="predicted"/>
<organism evidence="2 3">
    <name type="scientific">Gemmata massiliana</name>
    <dbReference type="NCBI Taxonomy" id="1210884"/>
    <lineage>
        <taxon>Bacteria</taxon>
        <taxon>Pseudomonadati</taxon>
        <taxon>Planctomycetota</taxon>
        <taxon>Planctomycetia</taxon>
        <taxon>Gemmatales</taxon>
        <taxon>Gemmataceae</taxon>
        <taxon>Gemmata</taxon>
    </lineage>
</organism>
<evidence type="ECO:0000313" key="2">
    <source>
        <dbReference type="EMBL" id="VTR97618.1"/>
    </source>
</evidence>
<dbReference type="Proteomes" id="UP000464178">
    <property type="component" value="Chromosome"/>
</dbReference>
<reference evidence="2 3" key="1">
    <citation type="submission" date="2019-05" db="EMBL/GenBank/DDBJ databases">
        <authorList>
            <consortium name="Science for Life Laboratories"/>
        </authorList>
    </citation>
    <scope>NUCLEOTIDE SEQUENCE [LARGE SCALE GENOMIC DNA]</scope>
    <source>
        <strain evidence="2">Soil9</strain>
    </source>
</reference>
<keyword evidence="3" id="KW-1185">Reference proteome</keyword>